<evidence type="ECO:0000256" key="1">
    <source>
        <dbReference type="ARBA" id="ARBA00022630"/>
    </source>
</evidence>
<dbReference type="Pfam" id="PF01565">
    <property type="entry name" value="FAD_binding_4"/>
    <property type="match status" value="1"/>
</dbReference>
<evidence type="ECO:0000313" key="4">
    <source>
        <dbReference type="EMBL" id="MCV2368010.1"/>
    </source>
</evidence>
<evidence type="ECO:0000313" key="5">
    <source>
        <dbReference type="Proteomes" id="UP001209701"/>
    </source>
</evidence>
<dbReference type="RefSeq" id="WP_263570634.1">
    <property type="nucleotide sequence ID" value="NZ_JAJIRN010000003.1"/>
</dbReference>
<dbReference type="PANTHER" id="PTHR11748">
    <property type="entry name" value="D-LACTATE DEHYDROGENASE"/>
    <property type="match status" value="1"/>
</dbReference>
<keyword evidence="4" id="KW-0560">Oxidoreductase</keyword>
<dbReference type="InterPro" id="IPR036318">
    <property type="entry name" value="FAD-bd_PCMH-like_sf"/>
</dbReference>
<dbReference type="SUPFAM" id="SSF56176">
    <property type="entry name" value="FAD-binding/transporter-associated domain-like"/>
    <property type="match status" value="1"/>
</dbReference>
<sequence>MPHQIEQLQEQIKEAAGRGGKLEIRGQGSKAFYGQQAKGEPLDMSGYSGISNYEPSELVVTVKVGTPIAELEQVLAERGQHLAFEPPRFGGRGSVGGMVACGLSGPARVSMGALREHVLGVTMLNGNAEAMSFGGTVIKNVAGYDVSRLMAGSMGILGVLLEVSLKVLPFPKAQATLRLELNQEQALNQLNRWGGQPLPINASAWWDGALLLRLAGAQAAVRAAFQAIGGELIEPELAAPFWAGLRDHSDEYFAGAARAVEGGAKLWRLALPQTAPALSLHGEQLLEWGGAQRWVATPMSGALVREAAAKAGGHATLFRAADKSGGVFTPLSAPLARIHRELKKSFDPQGIFNPGRLYDEL</sequence>
<dbReference type="EMBL" id="JAJIRN010000003">
    <property type="protein sequence ID" value="MCV2368010.1"/>
    <property type="molecule type" value="Genomic_DNA"/>
</dbReference>
<dbReference type="EC" id="1.1.99.14" evidence="4"/>
<reference evidence="4 5" key="1">
    <citation type="submission" date="2021-11" db="EMBL/GenBank/DDBJ databases">
        <authorList>
            <person name="Liang Q."/>
            <person name="Mou H."/>
            <person name="Liu Z."/>
        </authorList>
    </citation>
    <scope>NUCLEOTIDE SEQUENCE [LARGE SCALE GENOMIC DNA]</scope>
    <source>
        <strain evidence="4 5">CHU3</strain>
    </source>
</reference>
<gene>
    <name evidence="4" type="primary">glcE</name>
    <name evidence="4" type="ORF">LNV07_07855</name>
</gene>
<dbReference type="Proteomes" id="UP001209701">
    <property type="component" value="Unassembled WGS sequence"/>
</dbReference>
<dbReference type="InterPro" id="IPR016164">
    <property type="entry name" value="FAD-linked_Oxase-like_C"/>
</dbReference>
<dbReference type="SUPFAM" id="SSF55103">
    <property type="entry name" value="FAD-linked oxidases, C-terminal domain"/>
    <property type="match status" value="1"/>
</dbReference>
<dbReference type="PANTHER" id="PTHR11748:SF103">
    <property type="entry name" value="GLYCOLATE OXIDASE SUBUNIT GLCE"/>
    <property type="match status" value="1"/>
</dbReference>
<comment type="caution">
    <text evidence="4">The sequence shown here is derived from an EMBL/GenBank/DDBJ whole genome shotgun (WGS) entry which is preliminary data.</text>
</comment>
<feature type="domain" description="FAD-binding PCMH-type" evidence="3">
    <location>
        <begin position="1"/>
        <end position="170"/>
    </location>
</feature>
<dbReference type="InterPro" id="IPR006094">
    <property type="entry name" value="Oxid_FAD_bind_N"/>
</dbReference>
<dbReference type="InterPro" id="IPR016166">
    <property type="entry name" value="FAD-bd_PCMH"/>
</dbReference>
<evidence type="ECO:0000256" key="2">
    <source>
        <dbReference type="ARBA" id="ARBA00022827"/>
    </source>
</evidence>
<dbReference type="NCBIfam" id="NF008439">
    <property type="entry name" value="PRK11282.1"/>
    <property type="match status" value="1"/>
</dbReference>
<name>A0ABT2YD90_9BURK</name>
<organism evidence="4 5">
    <name type="scientific">Roseateles oligotrophus</name>
    <dbReference type="NCBI Taxonomy" id="1769250"/>
    <lineage>
        <taxon>Bacteria</taxon>
        <taxon>Pseudomonadati</taxon>
        <taxon>Pseudomonadota</taxon>
        <taxon>Betaproteobacteria</taxon>
        <taxon>Burkholderiales</taxon>
        <taxon>Sphaerotilaceae</taxon>
        <taxon>Roseateles</taxon>
    </lineage>
</organism>
<protein>
    <submittedName>
        <fullName evidence="4">Glycolate oxidase subunit GlcE</fullName>
        <ecNumber evidence="4">1.1.99.14</ecNumber>
    </submittedName>
</protein>
<evidence type="ECO:0000259" key="3">
    <source>
        <dbReference type="PROSITE" id="PS51387"/>
    </source>
</evidence>
<dbReference type="InterPro" id="IPR016169">
    <property type="entry name" value="FAD-bd_PCMH_sub2"/>
</dbReference>
<dbReference type="Gene3D" id="3.30.465.10">
    <property type="match status" value="1"/>
</dbReference>
<keyword evidence="5" id="KW-1185">Reference proteome</keyword>
<dbReference type="GO" id="GO:0019154">
    <property type="term" value="F:glycolate dehydrogenase activity"/>
    <property type="evidence" value="ECO:0007669"/>
    <property type="project" value="UniProtKB-EC"/>
</dbReference>
<accession>A0ABT2YD90</accession>
<proteinExistence type="predicted"/>
<keyword evidence="1" id="KW-0285">Flavoprotein</keyword>
<dbReference type="PROSITE" id="PS51387">
    <property type="entry name" value="FAD_PCMH"/>
    <property type="match status" value="1"/>
</dbReference>
<keyword evidence="2" id="KW-0274">FAD</keyword>